<reference evidence="2 3" key="1">
    <citation type="submission" date="2024-06" db="EMBL/GenBank/DDBJ databases">
        <authorList>
            <person name="Pan Q."/>
            <person name="Wen M."/>
            <person name="Jouanno E."/>
            <person name="Zahm M."/>
            <person name="Klopp C."/>
            <person name="Cabau C."/>
            <person name="Louis A."/>
            <person name="Berthelot C."/>
            <person name="Parey E."/>
            <person name="Roest Crollius H."/>
            <person name="Montfort J."/>
            <person name="Robinson-Rechavi M."/>
            <person name="Bouchez O."/>
            <person name="Lampietro C."/>
            <person name="Lopez Roques C."/>
            <person name="Donnadieu C."/>
            <person name="Postlethwait J."/>
            <person name="Bobe J."/>
            <person name="Verreycken H."/>
            <person name="Guiguen Y."/>
        </authorList>
    </citation>
    <scope>NUCLEOTIDE SEQUENCE [LARGE SCALE GENOMIC DNA]</scope>
    <source>
        <strain evidence="2">Up_M1</strain>
        <tissue evidence="2">Testis</tissue>
    </source>
</reference>
<evidence type="ECO:0000256" key="1">
    <source>
        <dbReference type="SAM" id="MobiDB-lite"/>
    </source>
</evidence>
<dbReference type="AlphaFoldDB" id="A0ABD0WNG9"/>
<accession>A0ABD0WNG9</accession>
<keyword evidence="3" id="KW-1185">Reference proteome</keyword>
<gene>
    <name evidence="2" type="ORF">UPYG_G00170140</name>
</gene>
<dbReference type="EMBL" id="JAGEUA010000005">
    <property type="protein sequence ID" value="KAL0978414.1"/>
    <property type="molecule type" value="Genomic_DNA"/>
</dbReference>
<evidence type="ECO:0000313" key="2">
    <source>
        <dbReference type="EMBL" id="KAL0978414.1"/>
    </source>
</evidence>
<evidence type="ECO:0000313" key="3">
    <source>
        <dbReference type="Proteomes" id="UP001557470"/>
    </source>
</evidence>
<name>A0ABD0WNG9_UMBPY</name>
<dbReference type="Proteomes" id="UP001557470">
    <property type="component" value="Unassembled WGS sequence"/>
</dbReference>
<feature type="region of interest" description="Disordered" evidence="1">
    <location>
        <begin position="1"/>
        <end position="52"/>
    </location>
</feature>
<organism evidence="2 3">
    <name type="scientific">Umbra pygmaea</name>
    <name type="common">Eastern mudminnow</name>
    <dbReference type="NCBI Taxonomy" id="75934"/>
    <lineage>
        <taxon>Eukaryota</taxon>
        <taxon>Metazoa</taxon>
        <taxon>Chordata</taxon>
        <taxon>Craniata</taxon>
        <taxon>Vertebrata</taxon>
        <taxon>Euteleostomi</taxon>
        <taxon>Actinopterygii</taxon>
        <taxon>Neopterygii</taxon>
        <taxon>Teleostei</taxon>
        <taxon>Protacanthopterygii</taxon>
        <taxon>Esociformes</taxon>
        <taxon>Umbridae</taxon>
        <taxon>Umbra</taxon>
    </lineage>
</organism>
<protein>
    <submittedName>
        <fullName evidence="2">Uncharacterized protein</fullName>
    </submittedName>
</protein>
<sequence length="169" mass="18703">MEKSTDTDSTPQEPTLDDKQRDEDEGFTGGAEEQSYQEKKSRFPRPFQSGKPAKLDCKTTIPLPLLCMIEEETLHILQNAGKEYTHTLGTSHPLTNELHEHIDMLKCHVSSKLEYSEPGPVGLLITLDGLLSTLVGWVRSLFALVAGCRASVAIDITNKVYSLDEANTT</sequence>
<comment type="caution">
    <text evidence="2">The sequence shown here is derived from an EMBL/GenBank/DDBJ whole genome shotgun (WGS) entry which is preliminary data.</text>
</comment>
<proteinExistence type="predicted"/>